<dbReference type="InterPro" id="IPR005084">
    <property type="entry name" value="CBM6"/>
</dbReference>
<organism evidence="3 4">
    <name type="scientific">Allocatelliglobosispora scoriae</name>
    <dbReference type="NCBI Taxonomy" id="643052"/>
    <lineage>
        <taxon>Bacteria</taxon>
        <taxon>Bacillati</taxon>
        <taxon>Actinomycetota</taxon>
        <taxon>Actinomycetes</taxon>
        <taxon>Micromonosporales</taxon>
        <taxon>Micromonosporaceae</taxon>
        <taxon>Allocatelliglobosispora</taxon>
    </lineage>
</organism>
<feature type="domain" description="CBM6" evidence="2">
    <location>
        <begin position="31"/>
        <end position="155"/>
    </location>
</feature>
<protein>
    <recommendedName>
        <fullName evidence="2">CBM6 domain-containing protein</fullName>
    </recommendedName>
</protein>
<accession>A0A841C2D3</accession>
<dbReference type="PROSITE" id="PS51175">
    <property type="entry name" value="CBM6"/>
    <property type="match status" value="1"/>
</dbReference>
<evidence type="ECO:0000313" key="4">
    <source>
        <dbReference type="Proteomes" id="UP000587527"/>
    </source>
</evidence>
<feature type="chain" id="PRO_5032306884" description="CBM6 domain-containing protein" evidence="1">
    <location>
        <begin position="29"/>
        <end position="389"/>
    </location>
</feature>
<dbReference type="InterPro" id="IPR013320">
    <property type="entry name" value="ConA-like_dom_sf"/>
</dbReference>
<keyword evidence="4" id="KW-1185">Reference proteome</keyword>
<sequence>MRFHTRLSALIVAASVAVFAPVATPAHAAPIRYEAENATISQGILETLHTGYSGSSYVNSDNVTGSYVEFTVTAASAGTATITIRYANGTAVDRPSTVALNGSAIATGLSFPATANWDTWASKAVTAPIAAGTSKIRITGTTANGPPNLDYLDVDVAAGGLNPNVAPGGNFNLSIWSLQLPIGSPGSPTTIQPAQLKGPNGYTNPSYFWTDANDGSMTFWDPEAGVTTPNSNYARTELREMNANGSAADWTLSGNHTLSARLRVVSVTKSVCVGQVHLGSGGPSTKPLLELYYAANGDIALGTENSPDGGQTRHPVGHVALGTQWSYVINISGGRINLTINGTTTSYPIPSSFNQYRQYFKAGDYNQSSSSSTSNGAKVKFYALNVSHG</sequence>
<dbReference type="SUPFAM" id="SSF49899">
    <property type="entry name" value="Concanavalin A-like lectins/glucanases"/>
    <property type="match status" value="1"/>
</dbReference>
<evidence type="ECO:0000313" key="3">
    <source>
        <dbReference type="EMBL" id="MBB5874514.1"/>
    </source>
</evidence>
<gene>
    <name evidence="3" type="ORF">F4553_007948</name>
</gene>
<reference evidence="3 4" key="1">
    <citation type="submission" date="2020-08" db="EMBL/GenBank/DDBJ databases">
        <title>Sequencing the genomes of 1000 actinobacteria strains.</title>
        <authorList>
            <person name="Klenk H.-P."/>
        </authorList>
    </citation>
    <scope>NUCLEOTIDE SEQUENCE [LARGE SCALE GENOMIC DNA]</scope>
    <source>
        <strain evidence="3 4">DSM 45362</strain>
    </source>
</reference>
<feature type="signal peptide" evidence="1">
    <location>
        <begin position="1"/>
        <end position="28"/>
    </location>
</feature>
<dbReference type="Gene3D" id="2.60.120.200">
    <property type="match status" value="1"/>
</dbReference>
<dbReference type="EMBL" id="JACHMN010000003">
    <property type="protein sequence ID" value="MBB5874514.1"/>
    <property type="molecule type" value="Genomic_DNA"/>
</dbReference>
<dbReference type="Proteomes" id="UP000587527">
    <property type="component" value="Unassembled WGS sequence"/>
</dbReference>
<keyword evidence="1" id="KW-0732">Signal</keyword>
<proteinExistence type="predicted"/>
<dbReference type="GO" id="GO:0030246">
    <property type="term" value="F:carbohydrate binding"/>
    <property type="evidence" value="ECO:0007669"/>
    <property type="project" value="InterPro"/>
</dbReference>
<evidence type="ECO:0000256" key="1">
    <source>
        <dbReference type="SAM" id="SignalP"/>
    </source>
</evidence>
<name>A0A841C2D3_9ACTN</name>
<dbReference type="Pfam" id="PF03422">
    <property type="entry name" value="CBM_6"/>
    <property type="match status" value="1"/>
</dbReference>
<dbReference type="CDD" id="cd04082">
    <property type="entry name" value="CBM35_pectate_lyase-like"/>
    <property type="match status" value="1"/>
</dbReference>
<dbReference type="SUPFAM" id="SSF49785">
    <property type="entry name" value="Galactose-binding domain-like"/>
    <property type="match status" value="1"/>
</dbReference>
<dbReference type="Gene3D" id="2.60.120.260">
    <property type="entry name" value="Galactose-binding domain-like"/>
    <property type="match status" value="1"/>
</dbReference>
<dbReference type="InterPro" id="IPR008979">
    <property type="entry name" value="Galactose-bd-like_sf"/>
</dbReference>
<dbReference type="InterPro" id="IPR014895">
    <property type="entry name" value="Alginate_lyase_2"/>
</dbReference>
<evidence type="ECO:0000259" key="2">
    <source>
        <dbReference type="PROSITE" id="PS51175"/>
    </source>
</evidence>
<dbReference type="RefSeq" id="WP_184846698.1">
    <property type="nucleotide sequence ID" value="NZ_JACHMN010000003.1"/>
</dbReference>
<dbReference type="AlphaFoldDB" id="A0A841C2D3"/>
<comment type="caution">
    <text evidence="3">The sequence shown here is derived from an EMBL/GenBank/DDBJ whole genome shotgun (WGS) entry which is preliminary data.</text>
</comment>
<dbReference type="Pfam" id="PF08787">
    <property type="entry name" value="Alginate_lyase2"/>
    <property type="match status" value="1"/>
</dbReference>